<reference evidence="1 2" key="1">
    <citation type="journal article" date="2019" name="Int. J. Syst. Evol. Microbiol.">
        <title>The Global Catalogue of Microorganisms (GCM) 10K type strain sequencing project: providing services to taxonomists for standard genome sequencing and annotation.</title>
        <authorList>
            <consortium name="The Broad Institute Genomics Platform"/>
            <consortium name="The Broad Institute Genome Sequencing Center for Infectious Disease"/>
            <person name="Wu L."/>
            <person name="Ma J."/>
        </authorList>
    </citation>
    <scope>NUCLEOTIDE SEQUENCE [LARGE SCALE GENOMIC DNA]</scope>
    <source>
        <strain evidence="1 2">CGMCC 1.12125</strain>
    </source>
</reference>
<accession>A0ABD6C6U9</accession>
<evidence type="ECO:0000313" key="2">
    <source>
        <dbReference type="Proteomes" id="UP001597119"/>
    </source>
</evidence>
<proteinExistence type="predicted"/>
<dbReference type="RefSeq" id="WP_247377535.1">
    <property type="nucleotide sequence ID" value="NZ_JALLGV010000003.1"/>
</dbReference>
<dbReference type="EMBL" id="JBHUDJ010000001">
    <property type="protein sequence ID" value="MFD1585577.1"/>
    <property type="molecule type" value="Genomic_DNA"/>
</dbReference>
<protein>
    <recommendedName>
        <fullName evidence="3">Hsp20/alpha crystallin family protein</fullName>
    </recommendedName>
</protein>
<gene>
    <name evidence="1" type="ORF">ACFR9U_01175</name>
</gene>
<dbReference type="InterPro" id="IPR055551">
    <property type="entry name" value="DUF7127"/>
</dbReference>
<organism evidence="1 2">
    <name type="scientific">Halorientalis brevis</name>
    <dbReference type="NCBI Taxonomy" id="1126241"/>
    <lineage>
        <taxon>Archaea</taxon>
        <taxon>Methanobacteriati</taxon>
        <taxon>Methanobacteriota</taxon>
        <taxon>Stenosarchaea group</taxon>
        <taxon>Halobacteria</taxon>
        <taxon>Halobacteriales</taxon>
        <taxon>Haloarculaceae</taxon>
        <taxon>Halorientalis</taxon>
    </lineage>
</organism>
<evidence type="ECO:0008006" key="3">
    <source>
        <dbReference type="Google" id="ProtNLM"/>
    </source>
</evidence>
<keyword evidence="2" id="KW-1185">Reference proteome</keyword>
<dbReference type="Proteomes" id="UP001597119">
    <property type="component" value="Unassembled WGS sequence"/>
</dbReference>
<sequence length="87" mass="9414">MEAPGELRSAADSHDEITIARREYEDENVVVVDFGPAVHPSLDVVGDVAIVVAGDDQYEFEIPPDASDITVNDGMLLITSAQTDENR</sequence>
<name>A0ABD6C6U9_9EURY</name>
<dbReference type="AlphaFoldDB" id="A0ABD6C6U9"/>
<comment type="caution">
    <text evidence="1">The sequence shown here is derived from an EMBL/GenBank/DDBJ whole genome shotgun (WGS) entry which is preliminary data.</text>
</comment>
<dbReference type="Pfam" id="PF23444">
    <property type="entry name" value="DUF7127"/>
    <property type="match status" value="1"/>
</dbReference>
<evidence type="ECO:0000313" key="1">
    <source>
        <dbReference type="EMBL" id="MFD1585577.1"/>
    </source>
</evidence>